<comment type="caution">
    <text evidence="6">The sequence shown here is derived from an EMBL/GenBank/DDBJ whole genome shotgun (WGS) entry which is preliminary data.</text>
</comment>
<dbReference type="InterPro" id="IPR018086">
    <property type="entry name" value="NADH_UbQ_OxRdtase_su1_CS"/>
</dbReference>
<feature type="non-terminal residue" evidence="6">
    <location>
        <position position="1"/>
    </location>
</feature>
<dbReference type="AlphaFoldDB" id="A0A7J3Y083"/>
<evidence type="ECO:0000256" key="3">
    <source>
        <dbReference type="ARBA" id="ARBA00022989"/>
    </source>
</evidence>
<evidence type="ECO:0000256" key="1">
    <source>
        <dbReference type="ARBA" id="ARBA00004141"/>
    </source>
</evidence>
<evidence type="ECO:0000313" key="6">
    <source>
        <dbReference type="EMBL" id="HHP68418.1"/>
    </source>
</evidence>
<organism evidence="6">
    <name type="scientific">Thermogladius calderae</name>
    <dbReference type="NCBI Taxonomy" id="1200300"/>
    <lineage>
        <taxon>Archaea</taxon>
        <taxon>Thermoproteota</taxon>
        <taxon>Thermoprotei</taxon>
        <taxon>Desulfurococcales</taxon>
        <taxon>Desulfurococcaceae</taxon>
        <taxon>Thermogladius</taxon>
    </lineage>
</organism>
<dbReference type="Pfam" id="PF00146">
    <property type="entry name" value="NADHdh"/>
    <property type="match status" value="1"/>
</dbReference>
<evidence type="ECO:0000256" key="4">
    <source>
        <dbReference type="ARBA" id="ARBA00023136"/>
    </source>
</evidence>
<feature type="transmembrane region" description="Helical" evidence="5">
    <location>
        <begin position="33"/>
        <end position="56"/>
    </location>
</feature>
<gene>
    <name evidence="6" type="ORF">ENM60_06545</name>
</gene>
<sequence>VASYVSTRRIPFDLAEAEPELASGVLIELTGRVLLLALYMLLALRAFSQLIPLVLLAPWLGGSWASALIAYTAWLPLTWAVYATVSNIMGRSRVDLAVKRLAEIYLILLAPVVVGVLGGL</sequence>
<dbReference type="EMBL" id="DRYK01000085">
    <property type="protein sequence ID" value="HHP68418.1"/>
    <property type="molecule type" value="Genomic_DNA"/>
</dbReference>
<feature type="transmembrane region" description="Helical" evidence="5">
    <location>
        <begin position="68"/>
        <end position="89"/>
    </location>
</feature>
<comment type="subcellular location">
    <subcellularLocation>
        <location evidence="1">Membrane</location>
        <topology evidence="1">Multi-pass membrane protein</topology>
    </subcellularLocation>
</comment>
<reference evidence="6" key="1">
    <citation type="journal article" date="2020" name="mSystems">
        <title>Genome- and Community-Level Interaction Insights into Carbon Utilization and Element Cycling Functions of Hydrothermarchaeota in Hydrothermal Sediment.</title>
        <authorList>
            <person name="Zhou Z."/>
            <person name="Liu Y."/>
            <person name="Xu W."/>
            <person name="Pan J."/>
            <person name="Luo Z.H."/>
            <person name="Li M."/>
        </authorList>
    </citation>
    <scope>NUCLEOTIDE SEQUENCE [LARGE SCALE GENOMIC DNA]</scope>
    <source>
        <strain evidence="6">SpSt-110</strain>
    </source>
</reference>
<dbReference type="GO" id="GO:0016020">
    <property type="term" value="C:membrane"/>
    <property type="evidence" value="ECO:0007669"/>
    <property type="project" value="UniProtKB-SubCell"/>
</dbReference>
<dbReference type="InterPro" id="IPR001694">
    <property type="entry name" value="NADH_UbQ_OxRdtase_su1/FPO"/>
</dbReference>
<evidence type="ECO:0000256" key="5">
    <source>
        <dbReference type="SAM" id="Phobius"/>
    </source>
</evidence>
<keyword evidence="3 5" id="KW-1133">Transmembrane helix</keyword>
<keyword evidence="2 5" id="KW-0812">Transmembrane</keyword>
<keyword evidence="4 5" id="KW-0472">Membrane</keyword>
<proteinExistence type="predicted"/>
<protein>
    <submittedName>
        <fullName evidence="6">Hydrogenase</fullName>
    </submittedName>
</protein>
<accession>A0A7J3Y083</accession>
<dbReference type="PROSITE" id="PS00668">
    <property type="entry name" value="COMPLEX1_ND1_2"/>
    <property type="match status" value="1"/>
</dbReference>
<feature type="transmembrane region" description="Helical" evidence="5">
    <location>
        <begin position="101"/>
        <end position="119"/>
    </location>
</feature>
<evidence type="ECO:0000256" key="2">
    <source>
        <dbReference type="ARBA" id="ARBA00022692"/>
    </source>
</evidence>
<name>A0A7J3Y083_9CREN</name>